<dbReference type="GO" id="GO:0006099">
    <property type="term" value="P:tricarboxylic acid cycle"/>
    <property type="evidence" value="ECO:0007669"/>
    <property type="project" value="TreeGrafter"/>
</dbReference>
<keyword evidence="3 4" id="KW-0143">Chaperone</keyword>
<dbReference type="PANTHER" id="PTHR12469:SF2">
    <property type="entry name" value="SUCCINATE DEHYDROGENASE ASSEMBLY FACTOR 2, MITOCHONDRIAL"/>
    <property type="match status" value="1"/>
</dbReference>
<dbReference type="GO" id="GO:0034553">
    <property type="term" value="P:mitochondrial respiratory chain complex II assembly"/>
    <property type="evidence" value="ECO:0007669"/>
    <property type="project" value="TreeGrafter"/>
</dbReference>
<feature type="signal peptide" evidence="5">
    <location>
        <begin position="1"/>
        <end position="18"/>
    </location>
</feature>
<dbReference type="AlphaFoldDB" id="A0A6F9DSD6"/>
<evidence type="ECO:0000256" key="5">
    <source>
        <dbReference type="SAM" id="SignalP"/>
    </source>
</evidence>
<sequence>MLMFQGSYCLIFVLIMLASQFCKFCLLSKQPQAARLCARFSTETVYTENFRPRDESITKKRARLLWQSRKRGISENCLIFSTFAAEHLNSFNETQLSTFDELINKPSNEWDLYYWMVGTKPVPDEFSSDIMEMLQEHCRNQNKEERFVQPPLNYKPVQD</sequence>
<dbReference type="Pfam" id="PF03937">
    <property type="entry name" value="Sdh5"/>
    <property type="match status" value="1"/>
</dbReference>
<dbReference type="HAMAP" id="MF_03057">
    <property type="entry name" value="SDHAF2"/>
    <property type="match status" value="1"/>
</dbReference>
<comment type="function">
    <text evidence="4">Plays an essential role in the assembly of succinate dehydrogenase (SDH), an enzyme complex (also referred to as respiratory complex II) that is a component of both the tricarboxylic acid (TCA) cycle and the mitochondrial electron transport chain, and which couples the oxidation of succinate to fumarate with the reduction of ubiquinone (coenzyme Q) to ubiquinol. Required for flavinylation (covalent attachment of FAD) of the flavoprotein subunit of the SDH catalytic dimer.</text>
</comment>
<dbReference type="GO" id="GO:0006121">
    <property type="term" value="P:mitochondrial electron transport, succinate to ubiquinone"/>
    <property type="evidence" value="ECO:0007669"/>
    <property type="project" value="UniProtKB-UniRule"/>
</dbReference>
<evidence type="ECO:0000256" key="2">
    <source>
        <dbReference type="ARBA" id="ARBA00023128"/>
    </source>
</evidence>
<comment type="subunit">
    <text evidence="4">Interacts with the flavoprotein subunit within the SDH catalytic dimer.</text>
</comment>
<dbReference type="Gene3D" id="1.10.150.250">
    <property type="entry name" value="Flavinator of succinate dehydrogenase"/>
    <property type="match status" value="1"/>
</dbReference>
<comment type="similarity">
    <text evidence="4">Belongs to the SDHAF2 family.</text>
</comment>
<dbReference type="SUPFAM" id="SSF109910">
    <property type="entry name" value="YgfY-like"/>
    <property type="match status" value="1"/>
</dbReference>
<reference evidence="6" key="1">
    <citation type="submission" date="2020-04" db="EMBL/GenBank/DDBJ databases">
        <authorList>
            <person name="Neveu A P."/>
        </authorList>
    </citation>
    <scope>NUCLEOTIDE SEQUENCE</scope>
    <source>
        <tissue evidence="6">Whole embryo</tissue>
    </source>
</reference>
<feature type="chain" id="PRO_5026008478" description="Succinate dehydrogenase assembly factor 2, mitochondrial" evidence="5">
    <location>
        <begin position="19"/>
        <end position="159"/>
    </location>
</feature>
<dbReference type="EMBL" id="LR790056">
    <property type="protein sequence ID" value="CAB3265918.1"/>
    <property type="molecule type" value="mRNA"/>
</dbReference>
<gene>
    <name evidence="6" type="primary">Sdhaf2</name>
</gene>
<keyword evidence="2 4" id="KW-0496">Mitochondrion</keyword>
<evidence type="ECO:0000256" key="3">
    <source>
        <dbReference type="ARBA" id="ARBA00023186"/>
    </source>
</evidence>
<accession>A0A6F9DSD6</accession>
<proteinExistence type="evidence at transcript level"/>
<dbReference type="GO" id="GO:0010719">
    <property type="term" value="P:negative regulation of epithelial to mesenchymal transition"/>
    <property type="evidence" value="ECO:0007669"/>
    <property type="project" value="UniProtKB-ARBA"/>
</dbReference>
<name>A0A6F9DSD6_9ASCI</name>
<dbReference type="FunFam" id="1.10.150.250:FF:000002">
    <property type="entry name" value="Succinate dehydrogenase assembly factor 2, mitochondrial"/>
    <property type="match status" value="1"/>
</dbReference>
<keyword evidence="5" id="KW-0732">Signal</keyword>
<dbReference type="GO" id="GO:0005759">
    <property type="term" value="C:mitochondrial matrix"/>
    <property type="evidence" value="ECO:0007669"/>
    <property type="project" value="UniProtKB-SubCell"/>
</dbReference>
<evidence type="ECO:0000313" key="6">
    <source>
        <dbReference type="EMBL" id="CAB3265918.1"/>
    </source>
</evidence>
<protein>
    <recommendedName>
        <fullName evidence="4">Succinate dehydrogenase assembly factor 2, mitochondrial</fullName>
        <shortName evidence="4">SDH assembly factor 2</shortName>
        <shortName evidence="4">SDHAF2</shortName>
    </recommendedName>
</protein>
<dbReference type="InterPro" id="IPR036714">
    <property type="entry name" value="SDH_sf"/>
</dbReference>
<evidence type="ECO:0000256" key="1">
    <source>
        <dbReference type="ARBA" id="ARBA00004305"/>
    </source>
</evidence>
<dbReference type="InterPro" id="IPR005631">
    <property type="entry name" value="SDH"/>
</dbReference>
<dbReference type="PANTHER" id="PTHR12469">
    <property type="entry name" value="PROTEIN EMI5 HOMOLOG, MITOCHONDRIAL"/>
    <property type="match status" value="1"/>
</dbReference>
<evidence type="ECO:0000256" key="4">
    <source>
        <dbReference type="HAMAP-Rule" id="MF_03057"/>
    </source>
</evidence>
<dbReference type="InterPro" id="IPR028882">
    <property type="entry name" value="SDHAF2"/>
</dbReference>
<organism evidence="6">
    <name type="scientific">Phallusia mammillata</name>
    <dbReference type="NCBI Taxonomy" id="59560"/>
    <lineage>
        <taxon>Eukaryota</taxon>
        <taxon>Metazoa</taxon>
        <taxon>Chordata</taxon>
        <taxon>Tunicata</taxon>
        <taxon>Ascidiacea</taxon>
        <taxon>Phlebobranchia</taxon>
        <taxon>Ascidiidae</taxon>
        <taxon>Phallusia</taxon>
    </lineage>
</organism>
<comment type="subcellular location">
    <subcellularLocation>
        <location evidence="1 4">Mitochondrion matrix</location>
    </subcellularLocation>
</comment>